<dbReference type="EMBL" id="BGPR01030823">
    <property type="protein sequence ID" value="GBO03575.1"/>
    <property type="molecule type" value="Genomic_DNA"/>
</dbReference>
<dbReference type="AlphaFoldDB" id="A0A4Y2TSE9"/>
<organism evidence="2 3">
    <name type="scientific">Araneus ventricosus</name>
    <name type="common">Orbweaver spider</name>
    <name type="synonym">Epeira ventricosa</name>
    <dbReference type="NCBI Taxonomy" id="182803"/>
    <lineage>
        <taxon>Eukaryota</taxon>
        <taxon>Metazoa</taxon>
        <taxon>Ecdysozoa</taxon>
        <taxon>Arthropoda</taxon>
        <taxon>Chelicerata</taxon>
        <taxon>Arachnida</taxon>
        <taxon>Araneae</taxon>
        <taxon>Araneomorphae</taxon>
        <taxon>Entelegynae</taxon>
        <taxon>Araneoidea</taxon>
        <taxon>Araneidae</taxon>
        <taxon>Araneus</taxon>
    </lineage>
</organism>
<comment type="caution">
    <text evidence="2">The sequence shown here is derived from an EMBL/GenBank/DDBJ whole genome shotgun (WGS) entry which is preliminary data.</text>
</comment>
<feature type="region of interest" description="Disordered" evidence="1">
    <location>
        <begin position="184"/>
        <end position="212"/>
    </location>
</feature>
<proteinExistence type="predicted"/>
<evidence type="ECO:0000313" key="3">
    <source>
        <dbReference type="Proteomes" id="UP000499080"/>
    </source>
</evidence>
<evidence type="ECO:0000256" key="1">
    <source>
        <dbReference type="SAM" id="MobiDB-lite"/>
    </source>
</evidence>
<dbReference type="Proteomes" id="UP000499080">
    <property type="component" value="Unassembled WGS sequence"/>
</dbReference>
<protein>
    <submittedName>
        <fullName evidence="2">Uncharacterized protein</fullName>
    </submittedName>
</protein>
<accession>A0A4Y2TSE9</accession>
<gene>
    <name evidence="2" type="ORF">AVEN_58741_1</name>
</gene>
<reference evidence="2 3" key="1">
    <citation type="journal article" date="2019" name="Sci. Rep.">
        <title>Orb-weaving spider Araneus ventricosus genome elucidates the spidroin gene catalogue.</title>
        <authorList>
            <person name="Kono N."/>
            <person name="Nakamura H."/>
            <person name="Ohtoshi R."/>
            <person name="Moran D.A.P."/>
            <person name="Shinohara A."/>
            <person name="Yoshida Y."/>
            <person name="Fujiwara M."/>
            <person name="Mori M."/>
            <person name="Tomita M."/>
            <person name="Arakawa K."/>
        </authorList>
    </citation>
    <scope>NUCLEOTIDE SEQUENCE [LARGE SCALE GENOMIC DNA]</scope>
</reference>
<evidence type="ECO:0000313" key="2">
    <source>
        <dbReference type="EMBL" id="GBO03575.1"/>
    </source>
</evidence>
<sequence length="212" mass="24494">MEEAAFSRTDVWEAMRMRKSVMEGEPISGKAPLLHLSNIDTCDSDRVLRKMWQPFPQRDLLSVSHFSLLDDGNFQMESTFSNLLNLNIWLEIVFYSISTIKAEHLKHFPNNAYLRRVEFTRIISNVPPATLPASSLQSFSFRSTDSAVPWWPLEGSWPLSPRYYARSLWVVSHTHRATSQSIYRSEESLKGSDLQQEKSRCPNPIKESRKLS</sequence>
<name>A0A4Y2TSE9_ARAVE</name>
<keyword evidence="3" id="KW-1185">Reference proteome</keyword>